<reference evidence="1 2" key="1">
    <citation type="journal article" date="2018" name="Evol. Lett.">
        <title>Horizontal gene cluster transfer increased hallucinogenic mushroom diversity.</title>
        <authorList>
            <person name="Reynolds H.T."/>
            <person name="Vijayakumar V."/>
            <person name="Gluck-Thaler E."/>
            <person name="Korotkin H.B."/>
            <person name="Matheny P.B."/>
            <person name="Slot J.C."/>
        </authorList>
    </citation>
    <scope>NUCLEOTIDE SEQUENCE [LARGE SCALE GENOMIC DNA]</scope>
    <source>
        <strain evidence="1 2">SRW20</strain>
    </source>
</reference>
<protein>
    <submittedName>
        <fullName evidence="1">Uncharacterized protein</fullName>
    </submittedName>
</protein>
<dbReference type="Proteomes" id="UP000284706">
    <property type="component" value="Unassembled WGS sequence"/>
</dbReference>
<dbReference type="InParanoid" id="A0A409WTX0"/>
<gene>
    <name evidence="1" type="ORF">CVT26_004126</name>
</gene>
<comment type="caution">
    <text evidence="1">The sequence shown here is derived from an EMBL/GenBank/DDBJ whole genome shotgun (WGS) entry which is preliminary data.</text>
</comment>
<keyword evidence="2" id="KW-1185">Reference proteome</keyword>
<dbReference type="AlphaFoldDB" id="A0A409WTX0"/>
<sequence>MAAGLLNVKSLWCSNRLVRAMLLEIEIVKAVNGILYNEVGGDERNAINQSEGADNVAVVDTGDRDSKEIGQHQSLFIQTVFHSNACDIIGVIVLEFVM</sequence>
<proteinExistence type="predicted"/>
<organism evidence="1 2">
    <name type="scientific">Gymnopilus dilepis</name>
    <dbReference type="NCBI Taxonomy" id="231916"/>
    <lineage>
        <taxon>Eukaryota</taxon>
        <taxon>Fungi</taxon>
        <taxon>Dikarya</taxon>
        <taxon>Basidiomycota</taxon>
        <taxon>Agaricomycotina</taxon>
        <taxon>Agaricomycetes</taxon>
        <taxon>Agaricomycetidae</taxon>
        <taxon>Agaricales</taxon>
        <taxon>Agaricineae</taxon>
        <taxon>Hymenogastraceae</taxon>
        <taxon>Gymnopilus</taxon>
    </lineage>
</organism>
<evidence type="ECO:0000313" key="2">
    <source>
        <dbReference type="Proteomes" id="UP000284706"/>
    </source>
</evidence>
<evidence type="ECO:0000313" key="1">
    <source>
        <dbReference type="EMBL" id="PPQ81916.1"/>
    </source>
</evidence>
<dbReference type="EMBL" id="NHYE01004811">
    <property type="protein sequence ID" value="PPQ81916.1"/>
    <property type="molecule type" value="Genomic_DNA"/>
</dbReference>
<accession>A0A409WTX0</accession>
<name>A0A409WTX0_9AGAR</name>